<evidence type="ECO:0000313" key="1">
    <source>
        <dbReference type="EMBL" id="KAJ0186277.1"/>
    </source>
</evidence>
<name>A0A9R1UFF0_LACSA</name>
<evidence type="ECO:0000313" key="2">
    <source>
        <dbReference type="Proteomes" id="UP000235145"/>
    </source>
</evidence>
<sequence>MWSASRVCGVEVDVDVGGSGKGCGCRYEDGCLRVGSCRLYGVRVGGHKSIIVDVGRGGGISLGGYRVWGRISINIGVGVWLWTWGEVGGMGVGVGGDRVCCNQGLMIKLPLGKGYLFEEHLTMDQEPPQPQWLVQSNLMTTLAATMSQAETSENNTSDGPTNLPRELMDRLQELIPNR</sequence>
<gene>
    <name evidence="1" type="ORF">LSAT_V11C900475530</name>
</gene>
<organism evidence="1 2">
    <name type="scientific">Lactuca sativa</name>
    <name type="common">Garden lettuce</name>
    <dbReference type="NCBI Taxonomy" id="4236"/>
    <lineage>
        <taxon>Eukaryota</taxon>
        <taxon>Viridiplantae</taxon>
        <taxon>Streptophyta</taxon>
        <taxon>Embryophyta</taxon>
        <taxon>Tracheophyta</taxon>
        <taxon>Spermatophyta</taxon>
        <taxon>Magnoliopsida</taxon>
        <taxon>eudicotyledons</taxon>
        <taxon>Gunneridae</taxon>
        <taxon>Pentapetalae</taxon>
        <taxon>asterids</taxon>
        <taxon>campanulids</taxon>
        <taxon>Asterales</taxon>
        <taxon>Asteraceae</taxon>
        <taxon>Cichorioideae</taxon>
        <taxon>Cichorieae</taxon>
        <taxon>Lactucinae</taxon>
        <taxon>Lactuca</taxon>
    </lineage>
</organism>
<accession>A0A9R1UFF0</accession>
<proteinExistence type="predicted"/>
<dbReference type="AlphaFoldDB" id="A0A9R1UFF0"/>
<dbReference type="Proteomes" id="UP000235145">
    <property type="component" value="Unassembled WGS sequence"/>
</dbReference>
<comment type="caution">
    <text evidence="1">The sequence shown here is derived from an EMBL/GenBank/DDBJ whole genome shotgun (WGS) entry which is preliminary data.</text>
</comment>
<reference evidence="1 2" key="1">
    <citation type="journal article" date="2017" name="Nat. Commun.">
        <title>Genome assembly with in vitro proximity ligation data and whole-genome triplication in lettuce.</title>
        <authorList>
            <person name="Reyes-Chin-Wo S."/>
            <person name="Wang Z."/>
            <person name="Yang X."/>
            <person name="Kozik A."/>
            <person name="Arikit S."/>
            <person name="Song C."/>
            <person name="Xia L."/>
            <person name="Froenicke L."/>
            <person name="Lavelle D.O."/>
            <person name="Truco M.J."/>
            <person name="Xia R."/>
            <person name="Zhu S."/>
            <person name="Xu C."/>
            <person name="Xu H."/>
            <person name="Xu X."/>
            <person name="Cox K."/>
            <person name="Korf I."/>
            <person name="Meyers B.C."/>
            <person name="Michelmore R.W."/>
        </authorList>
    </citation>
    <scope>NUCLEOTIDE SEQUENCE [LARGE SCALE GENOMIC DNA]</scope>
    <source>
        <strain evidence="2">cv. Salinas</strain>
        <tissue evidence="1">Seedlings</tissue>
    </source>
</reference>
<protein>
    <submittedName>
        <fullName evidence="1">Uncharacterized protein</fullName>
    </submittedName>
</protein>
<keyword evidence="2" id="KW-1185">Reference proteome</keyword>
<dbReference type="EMBL" id="NBSK02000009">
    <property type="protein sequence ID" value="KAJ0186277.1"/>
    <property type="molecule type" value="Genomic_DNA"/>
</dbReference>